<dbReference type="PROSITE" id="PS50110">
    <property type="entry name" value="RESPONSE_REGULATORY"/>
    <property type="match status" value="2"/>
</dbReference>
<comment type="catalytic activity">
    <reaction evidence="1">
        <text>ATP + protein L-histidine = ADP + protein N-phospho-L-histidine.</text>
        <dbReference type="EC" id="2.7.13.3"/>
    </reaction>
</comment>
<dbReference type="SUPFAM" id="SSF55874">
    <property type="entry name" value="ATPase domain of HSP90 chaperone/DNA topoisomerase II/histidine kinase"/>
    <property type="match status" value="1"/>
</dbReference>
<accession>A0A0J8DBQ1</accession>
<dbReference type="PRINTS" id="PR00344">
    <property type="entry name" value="BCTRLSENSOR"/>
</dbReference>
<dbReference type="Pfam" id="PF13185">
    <property type="entry name" value="GAF_2"/>
    <property type="match status" value="1"/>
</dbReference>
<evidence type="ECO:0000256" key="10">
    <source>
        <dbReference type="ARBA" id="ARBA00074306"/>
    </source>
</evidence>
<dbReference type="InterPro" id="IPR036097">
    <property type="entry name" value="HisK_dim/P_sf"/>
</dbReference>
<dbReference type="SUPFAM" id="SSF55781">
    <property type="entry name" value="GAF domain-like"/>
    <property type="match status" value="1"/>
</dbReference>
<evidence type="ECO:0000256" key="6">
    <source>
        <dbReference type="ARBA" id="ARBA00022679"/>
    </source>
</evidence>
<feature type="modified residue" description="4-aspartylphosphate" evidence="11">
    <location>
        <position position="848"/>
    </location>
</feature>
<dbReference type="Pfam" id="PF12729">
    <property type="entry name" value="4HB_MCP_1"/>
    <property type="match status" value="1"/>
</dbReference>
<keyword evidence="8" id="KW-0902">Two-component regulatory system</keyword>
<feature type="domain" description="Response regulatory" evidence="15">
    <location>
        <begin position="935"/>
        <end position="1051"/>
    </location>
</feature>
<dbReference type="CDD" id="cd16922">
    <property type="entry name" value="HATPase_EvgS-ArcB-TorS-like"/>
    <property type="match status" value="1"/>
</dbReference>
<keyword evidence="13" id="KW-1133">Transmembrane helix</keyword>
<evidence type="ECO:0000256" key="13">
    <source>
        <dbReference type="SAM" id="Phobius"/>
    </source>
</evidence>
<dbReference type="Pfam" id="PF00512">
    <property type="entry name" value="HisKA"/>
    <property type="match status" value="1"/>
</dbReference>
<keyword evidence="13" id="KW-0812">Transmembrane</keyword>
<dbReference type="SMART" id="SM00448">
    <property type="entry name" value="REC"/>
    <property type="match status" value="2"/>
</dbReference>
<dbReference type="PATRIC" id="fig|1121307.3.peg.2470"/>
<gene>
    <name evidence="16" type="primary">gacS</name>
    <name evidence="16" type="ORF">CLCY_8c00180</name>
</gene>
<dbReference type="InterPro" id="IPR003594">
    <property type="entry name" value="HATPase_dom"/>
</dbReference>
<dbReference type="GO" id="GO:0000155">
    <property type="term" value="F:phosphorelay sensor kinase activity"/>
    <property type="evidence" value="ECO:0007669"/>
    <property type="project" value="InterPro"/>
</dbReference>
<evidence type="ECO:0000256" key="8">
    <source>
        <dbReference type="ARBA" id="ARBA00023012"/>
    </source>
</evidence>
<dbReference type="Pfam" id="PF00072">
    <property type="entry name" value="Response_reg"/>
    <property type="match status" value="2"/>
</dbReference>
<dbReference type="FunFam" id="3.30.565.10:FF:000010">
    <property type="entry name" value="Sensor histidine kinase RcsC"/>
    <property type="match status" value="1"/>
</dbReference>
<proteinExistence type="inferred from homology"/>
<feature type="transmembrane region" description="Helical" evidence="13">
    <location>
        <begin position="12"/>
        <end position="33"/>
    </location>
</feature>
<dbReference type="InterPro" id="IPR036890">
    <property type="entry name" value="HATPase_C_sf"/>
</dbReference>
<sequence>MDFLRRITIKKRLLIVFAILMSAFIGFSIFASMQAQKLGDVAEKIYNQPMQVSSAATEAHYNVIKIHRGLNYIVLSQSPEELQREKDKVDVLVQEVFMNLNSIREKSQDEEILKVEKEARDILIEWKREQITLFNLVLAKKTNEAAIATKTKGANYVQQLEYVLNAIENYSTNKANVLIKQANQIESSQKSILITSTITVLAFIFGLFVLTISSILKPISMLQNTMSISANTGHIEEADIDGKNEVADMARYYNNLVKILKEEFWIKDGLNSLNQELSISVNLNEFAQKTINFLSRNMECGNAAFYLYDEASNSLHLNASFAFTERDALSHKYEIGEGTIGQAALEKKPILLKNIKRNDVLITTGTVCEAPLNTYTFPVVFEDEIYAVIELASFEPFTKLKQELIEEASKIISINLYSVIQNNKIKNLLEASEKAKKEAEKAREEVEEVNESLEQQKKLLQEQTEELQKSNVQLEEQHQLLQQQSEELQQTNAQLEEQQQQLEEQSNMLNIQNENLEKSREELSGRSKELEMANKYKSEFLANMSHELRTPLNAIILLSRLMIKDNADKLSNNNLEKIDVIHKSGHELLRLINSILDLSKIESGKMILDITKFYSEDLLFELKQLFKESANEKNIEFIAEDLADKEIIGDKNKISQILRNFLSNALKFTNEGSVTLRAELKNNSDIVFSVIDTGIGIPKEKQLLIFEEFQQLDGSTTRKYGGTGLGLCISKKLADVMDGEIKVVSNDGEGSTFSLYLKDVIVKDSEGKKYNSKSCLIYDDIELSKSEVAVDLEEGSSKTILVIEDDINFANIIKKINDDIGINTLVASNGKMGLDLAKKFKIDGILLDLGLPDISGAEVLRELKSTIELRNIPVHIISARGKDSSDLEIEDSIYHEKPISDEEITSLVLEMVNLSQENRDNLLEDITNLSLKDKNILVVDDDPRNIFVLAAALENYGATIYEAENGRDCLEQLGREKIDLVLMDIMMPEMNGFEAIRAIRTDESLKDIPIIAITAKSLKGDKEKCIEAGANDYISKPVHHDILIRLVKAWIGR</sequence>
<feature type="domain" description="Response regulatory" evidence="15">
    <location>
        <begin position="799"/>
        <end position="912"/>
    </location>
</feature>
<dbReference type="SUPFAM" id="SSF47384">
    <property type="entry name" value="Homodimeric domain of signal transducing histidine kinase"/>
    <property type="match status" value="1"/>
</dbReference>
<dbReference type="Pfam" id="PF02518">
    <property type="entry name" value="HATPase_c"/>
    <property type="match status" value="1"/>
</dbReference>
<dbReference type="InterPro" id="IPR029016">
    <property type="entry name" value="GAF-like_dom_sf"/>
</dbReference>
<keyword evidence="5 11" id="KW-0597">Phosphoprotein</keyword>
<dbReference type="InterPro" id="IPR001789">
    <property type="entry name" value="Sig_transdc_resp-reg_receiver"/>
</dbReference>
<dbReference type="CDD" id="cd17546">
    <property type="entry name" value="REC_hyHK_CKI1_RcsC-like"/>
    <property type="match status" value="1"/>
</dbReference>
<evidence type="ECO:0000256" key="4">
    <source>
        <dbReference type="ARBA" id="ARBA00018672"/>
    </source>
</evidence>
<dbReference type="InterPro" id="IPR003018">
    <property type="entry name" value="GAF"/>
</dbReference>
<comment type="function">
    <text evidence="9">May play the central regulatory role in sporulation. It may be an element of the effector pathway responsible for the activation of sporulation genes in response to nutritional stress. Spo0A may act in concert with spo0H (a sigma factor) to control the expression of some genes that are critical to the sporulation process.</text>
</comment>
<evidence type="ECO:0000313" key="17">
    <source>
        <dbReference type="Proteomes" id="UP000036756"/>
    </source>
</evidence>
<feature type="region of interest" description="Disordered" evidence="12">
    <location>
        <begin position="510"/>
        <end position="529"/>
    </location>
</feature>
<feature type="compositionally biased region" description="Basic and acidic residues" evidence="12">
    <location>
        <begin position="515"/>
        <end position="529"/>
    </location>
</feature>
<dbReference type="SMART" id="SM00065">
    <property type="entry name" value="GAF"/>
    <property type="match status" value="1"/>
</dbReference>
<evidence type="ECO:0000256" key="5">
    <source>
        <dbReference type="ARBA" id="ARBA00022553"/>
    </source>
</evidence>
<comment type="similarity">
    <text evidence="2">In the N-terminal section; belongs to the phytochrome family.</text>
</comment>
<keyword evidence="7" id="KW-0418">Kinase</keyword>
<dbReference type="PROSITE" id="PS50109">
    <property type="entry name" value="HIS_KIN"/>
    <property type="match status" value="1"/>
</dbReference>
<dbReference type="Gene3D" id="1.10.287.130">
    <property type="match status" value="1"/>
</dbReference>
<dbReference type="InterPro" id="IPR005467">
    <property type="entry name" value="His_kinase_dom"/>
</dbReference>
<dbReference type="Proteomes" id="UP000036756">
    <property type="component" value="Unassembled WGS sequence"/>
</dbReference>
<keyword evidence="13" id="KW-0472">Membrane</keyword>
<dbReference type="Gene3D" id="3.30.450.40">
    <property type="match status" value="1"/>
</dbReference>
<dbReference type="InterPro" id="IPR004358">
    <property type="entry name" value="Sig_transdc_His_kin-like_C"/>
</dbReference>
<dbReference type="Gene3D" id="6.10.340.10">
    <property type="match status" value="1"/>
</dbReference>
<dbReference type="Gene3D" id="3.30.565.10">
    <property type="entry name" value="Histidine kinase-like ATPase, C-terminal domain"/>
    <property type="match status" value="1"/>
</dbReference>
<evidence type="ECO:0000256" key="1">
    <source>
        <dbReference type="ARBA" id="ARBA00000085"/>
    </source>
</evidence>
<protein>
    <recommendedName>
        <fullName evidence="10">Circadian input-output histidine kinase CikA</fullName>
        <ecNumber evidence="3">2.7.13.3</ecNumber>
    </recommendedName>
    <alternativeName>
        <fullName evidence="4">Stage 0 sporulation protein A homolog</fullName>
    </alternativeName>
</protein>
<dbReference type="CDD" id="cd00082">
    <property type="entry name" value="HisKA"/>
    <property type="match status" value="1"/>
</dbReference>
<keyword evidence="6 16" id="KW-0808">Transferase</keyword>
<dbReference type="EMBL" id="LFVU01000001">
    <property type="protein sequence ID" value="KMT23282.1"/>
    <property type="molecule type" value="Genomic_DNA"/>
</dbReference>
<dbReference type="InterPro" id="IPR024478">
    <property type="entry name" value="HlyB_4HB_MCP"/>
</dbReference>
<name>A0A0J8DBQ1_CLOCY</name>
<evidence type="ECO:0000259" key="15">
    <source>
        <dbReference type="PROSITE" id="PS50110"/>
    </source>
</evidence>
<organism evidence="16 17">
    <name type="scientific">Clostridium cylindrosporum DSM 605</name>
    <dbReference type="NCBI Taxonomy" id="1121307"/>
    <lineage>
        <taxon>Bacteria</taxon>
        <taxon>Bacillati</taxon>
        <taxon>Bacillota</taxon>
        <taxon>Clostridia</taxon>
        <taxon>Eubacteriales</taxon>
        <taxon>Clostridiaceae</taxon>
        <taxon>Clostridium</taxon>
    </lineage>
</organism>
<dbReference type="SMART" id="SM00387">
    <property type="entry name" value="HATPase_c"/>
    <property type="match status" value="1"/>
</dbReference>
<dbReference type="EC" id="2.7.13.3" evidence="3"/>
<evidence type="ECO:0000256" key="7">
    <source>
        <dbReference type="ARBA" id="ARBA00022777"/>
    </source>
</evidence>
<evidence type="ECO:0000256" key="2">
    <source>
        <dbReference type="ARBA" id="ARBA00006402"/>
    </source>
</evidence>
<dbReference type="SMART" id="SM00388">
    <property type="entry name" value="HisKA"/>
    <property type="match status" value="1"/>
</dbReference>
<evidence type="ECO:0000256" key="11">
    <source>
        <dbReference type="PROSITE-ProRule" id="PRU00169"/>
    </source>
</evidence>
<dbReference type="RefSeq" id="WP_048569100.1">
    <property type="nucleotide sequence ID" value="NZ_LFVU01000001.1"/>
</dbReference>
<dbReference type="PANTHER" id="PTHR45339:SF1">
    <property type="entry name" value="HYBRID SIGNAL TRANSDUCTION HISTIDINE KINASE J"/>
    <property type="match status" value="1"/>
</dbReference>
<evidence type="ECO:0000259" key="14">
    <source>
        <dbReference type="PROSITE" id="PS50109"/>
    </source>
</evidence>
<evidence type="ECO:0000256" key="3">
    <source>
        <dbReference type="ARBA" id="ARBA00012438"/>
    </source>
</evidence>
<dbReference type="AlphaFoldDB" id="A0A0J8DBQ1"/>
<dbReference type="InterPro" id="IPR011006">
    <property type="entry name" value="CheY-like_superfamily"/>
</dbReference>
<dbReference type="OrthoDB" id="9790669at2"/>
<evidence type="ECO:0000313" key="16">
    <source>
        <dbReference type="EMBL" id="KMT23282.1"/>
    </source>
</evidence>
<evidence type="ECO:0000256" key="12">
    <source>
        <dbReference type="SAM" id="MobiDB-lite"/>
    </source>
</evidence>
<dbReference type="SUPFAM" id="SSF52172">
    <property type="entry name" value="CheY-like"/>
    <property type="match status" value="2"/>
</dbReference>
<reference evidence="16 17" key="1">
    <citation type="submission" date="2015-06" db="EMBL/GenBank/DDBJ databases">
        <title>Draft genome sequence of the purine-degrading Clostridium cylindrosporum HC-1 (DSM 605).</title>
        <authorList>
            <person name="Poehlein A."/>
            <person name="Schiel-Bengelsdorf B."/>
            <person name="Bengelsdorf F."/>
            <person name="Daniel R."/>
            <person name="Duerre P."/>
        </authorList>
    </citation>
    <scope>NUCLEOTIDE SEQUENCE [LARGE SCALE GENOMIC DNA]</scope>
    <source>
        <strain evidence="16 17">DSM 605</strain>
    </source>
</reference>
<dbReference type="PANTHER" id="PTHR45339">
    <property type="entry name" value="HYBRID SIGNAL TRANSDUCTION HISTIDINE KINASE J"/>
    <property type="match status" value="1"/>
</dbReference>
<dbReference type="InterPro" id="IPR003661">
    <property type="entry name" value="HisK_dim/P_dom"/>
</dbReference>
<dbReference type="Gene3D" id="3.40.50.2300">
    <property type="match status" value="2"/>
</dbReference>
<dbReference type="STRING" id="1121307.CLCY_8c00180"/>
<feature type="domain" description="Histidine kinase" evidence="14">
    <location>
        <begin position="543"/>
        <end position="761"/>
    </location>
</feature>
<evidence type="ECO:0000256" key="9">
    <source>
        <dbReference type="ARBA" id="ARBA00024867"/>
    </source>
</evidence>
<keyword evidence="17" id="KW-1185">Reference proteome</keyword>
<feature type="modified residue" description="4-aspartylphosphate" evidence="11">
    <location>
        <position position="984"/>
    </location>
</feature>
<comment type="caution">
    <text evidence="16">The sequence shown here is derived from an EMBL/GenBank/DDBJ whole genome shotgun (WGS) entry which is preliminary data.</text>
</comment>